<dbReference type="Proteomes" id="UP000644147">
    <property type="component" value="Unassembled WGS sequence"/>
</dbReference>
<dbReference type="Gene3D" id="3.40.50.2000">
    <property type="entry name" value="Glycogen Phosphorylase B"/>
    <property type="match status" value="2"/>
</dbReference>
<feature type="domain" description="Glycosyltransferase subfamily 4-like N-terminal" evidence="2">
    <location>
        <begin position="34"/>
        <end position="205"/>
    </location>
</feature>
<evidence type="ECO:0000259" key="2">
    <source>
        <dbReference type="Pfam" id="PF13439"/>
    </source>
</evidence>
<gene>
    <name evidence="3" type="ORF">I5M27_01935</name>
</gene>
<organism evidence="3 4">
    <name type="scientific">Adhaeribacter terrigena</name>
    <dbReference type="NCBI Taxonomy" id="2793070"/>
    <lineage>
        <taxon>Bacteria</taxon>
        <taxon>Pseudomonadati</taxon>
        <taxon>Bacteroidota</taxon>
        <taxon>Cytophagia</taxon>
        <taxon>Cytophagales</taxon>
        <taxon>Hymenobacteraceae</taxon>
        <taxon>Adhaeribacter</taxon>
    </lineage>
</organism>
<dbReference type="InterPro" id="IPR028098">
    <property type="entry name" value="Glyco_trans_4-like_N"/>
</dbReference>
<sequence>MTTGNKKILYLSYDGMSDHIGQSQVLPYLIASSERGMDIHILSFEKKQNEQKIAGIQSLLEKHAIKWFKIKFNQGGDLSKVYDYIKFFFSAFYVCIKYRYDIVHCRSYTASNIGLLLHYILGRKIIFDKRDFWIDAKIETGRINPDSSFSHNLINKFLRFFERRLFLDADHIISLTEKAKQVVLQKYPSRKPEDITVIPCCVDLNLFNKNKLDQGKVTTLRSDLGLDGAFVLGYVGSIGSTYMIPTLFECFKAIQKAVPEAKLLFMVNNDKEEVYKAAAESQVSRENLVVTSASRPEMPLHIALVDMGIFFITPTFAKQATSPTKLFEMLAMNKPIITNAGVGDAEKIFNDLQCGYLLNNFTEEEFKNVARWVKANMAGKQFDLSCYSLEFGARKYYEVYQKK</sequence>
<dbReference type="RefSeq" id="WP_200504341.1">
    <property type="nucleotide sequence ID" value="NZ_JAEHFX010000001.1"/>
</dbReference>
<reference evidence="3 4" key="1">
    <citation type="submission" date="2020-12" db="EMBL/GenBank/DDBJ databases">
        <title>Bacterial novel species Adhaeribacter sp. BT258 isolated from soil.</title>
        <authorList>
            <person name="Jung H.-Y."/>
        </authorList>
    </citation>
    <scope>NUCLEOTIDE SEQUENCE [LARGE SCALE GENOMIC DNA]</scope>
    <source>
        <strain evidence="3 4">BT258</strain>
    </source>
</reference>
<evidence type="ECO:0000256" key="1">
    <source>
        <dbReference type="ARBA" id="ARBA00022679"/>
    </source>
</evidence>
<evidence type="ECO:0000313" key="3">
    <source>
        <dbReference type="EMBL" id="MBK0401725.1"/>
    </source>
</evidence>
<dbReference type="PANTHER" id="PTHR46401:SF2">
    <property type="entry name" value="GLYCOSYLTRANSFERASE WBBK-RELATED"/>
    <property type="match status" value="1"/>
</dbReference>
<name>A0ABS1BX51_9BACT</name>
<keyword evidence="1" id="KW-0808">Transferase</keyword>
<proteinExistence type="predicted"/>
<dbReference type="Pfam" id="PF13439">
    <property type="entry name" value="Glyco_transf_4"/>
    <property type="match status" value="1"/>
</dbReference>
<dbReference type="PANTHER" id="PTHR46401">
    <property type="entry name" value="GLYCOSYLTRANSFERASE WBBK-RELATED"/>
    <property type="match status" value="1"/>
</dbReference>
<keyword evidence="4" id="KW-1185">Reference proteome</keyword>
<comment type="caution">
    <text evidence="3">The sequence shown here is derived from an EMBL/GenBank/DDBJ whole genome shotgun (WGS) entry which is preliminary data.</text>
</comment>
<dbReference type="EMBL" id="JAEHFX010000001">
    <property type="protein sequence ID" value="MBK0401725.1"/>
    <property type="molecule type" value="Genomic_DNA"/>
</dbReference>
<evidence type="ECO:0000313" key="4">
    <source>
        <dbReference type="Proteomes" id="UP000644147"/>
    </source>
</evidence>
<protein>
    <submittedName>
        <fullName evidence="3">Glycosyltransferase family 4 protein</fullName>
    </submittedName>
</protein>
<dbReference type="CDD" id="cd03794">
    <property type="entry name" value="GT4_WbuB-like"/>
    <property type="match status" value="1"/>
</dbReference>
<dbReference type="SUPFAM" id="SSF53756">
    <property type="entry name" value="UDP-Glycosyltransferase/glycogen phosphorylase"/>
    <property type="match status" value="1"/>
</dbReference>
<accession>A0ABS1BX51</accession>